<evidence type="ECO:0000313" key="3">
    <source>
        <dbReference type="Proteomes" id="UP000250235"/>
    </source>
</evidence>
<protein>
    <submittedName>
        <fullName evidence="2">Uncharacterized protein</fullName>
    </submittedName>
</protein>
<dbReference type="GO" id="GO:0010112">
    <property type="term" value="P:regulation of systemic acquired resistance"/>
    <property type="evidence" value="ECO:0007669"/>
    <property type="project" value="InterPro"/>
</dbReference>
<dbReference type="EMBL" id="KQ991567">
    <property type="protein sequence ID" value="KZV51820.1"/>
    <property type="molecule type" value="Genomic_DNA"/>
</dbReference>
<dbReference type="PANTHER" id="PTHR35735:SF8">
    <property type="entry name" value="PROTEIN NIM1-INTERACTING 2"/>
    <property type="match status" value="1"/>
</dbReference>
<keyword evidence="3" id="KW-1185">Reference proteome</keyword>
<feature type="region of interest" description="Disordered" evidence="1">
    <location>
        <begin position="1"/>
        <end position="29"/>
    </location>
</feature>
<sequence>MQVEKRKRNDEGESDRNKGRVRRGDEGAKVEIPSDEEVEEFFVMMRRMLVAVEYFKKRNGLQLTAATWIPLLEREDFGRGNAVAGGDAKPGLDLNSDPVNEVEPDDVPGSA</sequence>
<reference evidence="2 3" key="1">
    <citation type="journal article" date="2015" name="Proc. Natl. Acad. Sci. U.S.A.">
        <title>The resurrection genome of Boea hygrometrica: A blueprint for survival of dehydration.</title>
        <authorList>
            <person name="Xiao L."/>
            <person name="Yang G."/>
            <person name="Zhang L."/>
            <person name="Yang X."/>
            <person name="Zhao S."/>
            <person name="Ji Z."/>
            <person name="Zhou Q."/>
            <person name="Hu M."/>
            <person name="Wang Y."/>
            <person name="Chen M."/>
            <person name="Xu Y."/>
            <person name="Jin H."/>
            <person name="Xiao X."/>
            <person name="Hu G."/>
            <person name="Bao F."/>
            <person name="Hu Y."/>
            <person name="Wan P."/>
            <person name="Li L."/>
            <person name="Deng X."/>
            <person name="Kuang T."/>
            <person name="Xiang C."/>
            <person name="Zhu J.K."/>
            <person name="Oliver M.J."/>
            <person name="He Y."/>
        </authorList>
    </citation>
    <scope>NUCLEOTIDE SEQUENCE [LARGE SCALE GENOMIC DNA]</scope>
    <source>
        <strain evidence="3">cv. XS01</strain>
    </source>
</reference>
<evidence type="ECO:0000313" key="2">
    <source>
        <dbReference type="EMBL" id="KZV51820.1"/>
    </source>
</evidence>
<accession>A0A2Z7CXM5</accession>
<name>A0A2Z7CXM5_9LAMI</name>
<gene>
    <name evidence="2" type="ORF">F511_11197</name>
</gene>
<feature type="region of interest" description="Disordered" evidence="1">
    <location>
        <begin position="79"/>
        <end position="111"/>
    </location>
</feature>
<feature type="compositionally biased region" description="Acidic residues" evidence="1">
    <location>
        <begin position="100"/>
        <end position="111"/>
    </location>
</feature>
<proteinExistence type="predicted"/>
<dbReference type="PANTHER" id="PTHR35735">
    <property type="entry name" value="PROTEIN NIM1-INTERACTING 2"/>
    <property type="match status" value="1"/>
</dbReference>
<dbReference type="Proteomes" id="UP000250235">
    <property type="component" value="Unassembled WGS sequence"/>
</dbReference>
<dbReference type="AlphaFoldDB" id="A0A2Z7CXM5"/>
<organism evidence="2 3">
    <name type="scientific">Dorcoceras hygrometricum</name>
    <dbReference type="NCBI Taxonomy" id="472368"/>
    <lineage>
        <taxon>Eukaryota</taxon>
        <taxon>Viridiplantae</taxon>
        <taxon>Streptophyta</taxon>
        <taxon>Embryophyta</taxon>
        <taxon>Tracheophyta</taxon>
        <taxon>Spermatophyta</taxon>
        <taxon>Magnoliopsida</taxon>
        <taxon>eudicotyledons</taxon>
        <taxon>Gunneridae</taxon>
        <taxon>Pentapetalae</taxon>
        <taxon>asterids</taxon>
        <taxon>lamiids</taxon>
        <taxon>Lamiales</taxon>
        <taxon>Gesneriaceae</taxon>
        <taxon>Didymocarpoideae</taxon>
        <taxon>Trichosporeae</taxon>
        <taxon>Loxocarpinae</taxon>
        <taxon>Dorcoceras</taxon>
    </lineage>
</organism>
<dbReference type="OrthoDB" id="1098796at2759"/>
<dbReference type="InterPro" id="IPR034577">
    <property type="entry name" value="NIMIN-2"/>
</dbReference>
<feature type="compositionally biased region" description="Basic and acidic residues" evidence="1">
    <location>
        <begin position="7"/>
        <end position="29"/>
    </location>
</feature>
<evidence type="ECO:0000256" key="1">
    <source>
        <dbReference type="SAM" id="MobiDB-lite"/>
    </source>
</evidence>